<evidence type="ECO:0000313" key="2">
    <source>
        <dbReference type="Proteomes" id="UP000564885"/>
    </source>
</evidence>
<dbReference type="Proteomes" id="UP000564885">
    <property type="component" value="Unassembled WGS sequence"/>
</dbReference>
<dbReference type="InterPro" id="IPR036520">
    <property type="entry name" value="UPF0759_sf"/>
</dbReference>
<dbReference type="Gene3D" id="3.20.20.410">
    <property type="entry name" value="Protein of unknown function UPF0759"/>
    <property type="match status" value="1"/>
</dbReference>
<gene>
    <name evidence="1" type="ORF">HJG44_09315</name>
</gene>
<reference evidence="1 2" key="1">
    <citation type="submission" date="2020-04" db="EMBL/GenBank/DDBJ databases">
        <title>Enterovirga sp. isolate from soil.</title>
        <authorList>
            <person name="Chea S."/>
            <person name="Kim D.-U."/>
        </authorList>
    </citation>
    <scope>NUCLEOTIDE SEQUENCE [LARGE SCALE GENOMIC DNA]</scope>
    <source>
        <strain evidence="1 2">DB1703</strain>
    </source>
</reference>
<evidence type="ECO:0000313" key="1">
    <source>
        <dbReference type="EMBL" id="NNM72582.1"/>
    </source>
</evidence>
<organism evidence="1 2">
    <name type="scientific">Enterovirga aerilata</name>
    <dbReference type="NCBI Taxonomy" id="2730920"/>
    <lineage>
        <taxon>Bacteria</taxon>
        <taxon>Pseudomonadati</taxon>
        <taxon>Pseudomonadota</taxon>
        <taxon>Alphaproteobacteria</taxon>
        <taxon>Hyphomicrobiales</taxon>
        <taxon>Methylobacteriaceae</taxon>
        <taxon>Enterovirga</taxon>
    </lineage>
</organism>
<dbReference type="Pfam" id="PF01904">
    <property type="entry name" value="DUF72"/>
    <property type="match status" value="1"/>
</dbReference>
<name>A0A849HZR7_9HYPH</name>
<dbReference type="EMBL" id="JABEPP010000002">
    <property type="protein sequence ID" value="NNM72582.1"/>
    <property type="molecule type" value="Genomic_DNA"/>
</dbReference>
<comment type="caution">
    <text evidence="1">The sequence shown here is derived from an EMBL/GenBank/DDBJ whole genome shotgun (WGS) entry which is preliminary data.</text>
</comment>
<dbReference type="PANTHER" id="PTHR30348:SF14">
    <property type="entry name" value="BLR8050 PROTEIN"/>
    <property type="match status" value="1"/>
</dbReference>
<sequence length="249" mass="27048">MRRAARRERLNRIRVGTAGWAIPRAVADAFPAEGSALERYAARLPAAEINSSFYRPHRPATYARWAAAVPDGFRFSVKLPRSITHDLRLAGVEAELERFLRDIAGLGAKLGPLLVQLPPSLIFEAGIAAAFLLSLRDRHEGGIALEPRHPTWFGVEPDELLREHRVARVAADPARVPEAAEPGGWPGLVYLRLHGSPRTYYSSYGEQSLDALAARLREAAVETWCIFDNTASGAAAANALGLLASLEGG</sequence>
<dbReference type="AlphaFoldDB" id="A0A849HZR7"/>
<dbReference type="SUPFAM" id="SSF117396">
    <property type="entry name" value="TM1631-like"/>
    <property type="match status" value="1"/>
</dbReference>
<protein>
    <submittedName>
        <fullName evidence="1">DUF72 domain-containing protein</fullName>
    </submittedName>
</protein>
<accession>A0A849HZR7</accession>
<dbReference type="PANTHER" id="PTHR30348">
    <property type="entry name" value="UNCHARACTERIZED PROTEIN YECE"/>
    <property type="match status" value="1"/>
</dbReference>
<keyword evidence="2" id="KW-1185">Reference proteome</keyword>
<dbReference type="InterPro" id="IPR002763">
    <property type="entry name" value="DUF72"/>
</dbReference>
<proteinExistence type="predicted"/>